<feature type="coiled-coil region" evidence="1">
    <location>
        <begin position="350"/>
        <end position="590"/>
    </location>
</feature>
<feature type="coiled-coil region" evidence="1">
    <location>
        <begin position="633"/>
        <end position="881"/>
    </location>
</feature>
<keyword evidence="3" id="KW-0472">Membrane</keyword>
<feature type="region of interest" description="Disordered" evidence="2">
    <location>
        <begin position="1237"/>
        <end position="1285"/>
    </location>
</feature>
<keyword evidence="3" id="KW-0812">Transmembrane</keyword>
<feature type="domain" description="WIT1/2 N-terminal helical bundle" evidence="4">
    <location>
        <begin position="187"/>
        <end position="316"/>
    </location>
</feature>
<evidence type="ECO:0000256" key="1">
    <source>
        <dbReference type="SAM" id="Coils"/>
    </source>
</evidence>
<gene>
    <name evidence="5" type="ORF">O6P43_020234</name>
</gene>
<sequence length="1319" mass="149675">MEEETQAISEVPVTKAVEKDTNAGDIQVTHGDSPLVAKVEKKQEEENALDEEFIKIEKEAIDVKDGSHGTGTTGAKDEKPSITERNSSRELLEAQENMRELELELLRLAGTVKSYENENSHLKDELSALKEKLEESGRKYEELELSYKKLQVQTIEENDNHSLQLNTLQEALHAQEAKQRELIQEKESFDALSLELESSRKRMLEFEQQLQYSSGEAQKFEELHKQSGSHAESETKKALEFERLLEVAKLTAKEVEDQMSSLQEELKGLYEKIAENQKVEEALKTTAAELSAVQEDLALSKSHVVDLGERLSSKDAIIDELTRELNLRNTSETHLKEDISVLQNVFVSTKEELQVKVSELEEIKFKLQEEEKARESVEASFRTWEAEVLLMQEELAKINTEKKSLEAVVEDLTSNSKQLKELSIDLEEKLKISHENFSKSDSLLSQALSNNAELENKLKSLEDLYNESGTAASTATLRNLELEDLIQASNMTAEEANSQLRELETRFIAAEHKNVELEEQLNLVELKSTNAERELKEFSDKISELNTKLREVDEEKKSLNGYIQEYIEKIIQLESSLNQSSVRSSQLEEELKIVTGKCTEHEDRASMNHYRSLELEDLIQTSHSKLEHADRKVREFELLLEAEKYRIQELEQQISTLEKKCADAEASSRADSDKVTDLRSELEAFQARASSLEIALETANEKGRQLTESLHLAEDEKNRLEDALNSSSEKLAEVEKMLEILRNELNLTQEKLLSIEHDHKIVGLRESEVMVKLKLAEEKLEQQESVIEQTATRNSELELLHESLSRDSELKLQEAIANCGSKDSENQSLLEKLKNLEEQMGAAAEKSALFKEELDQSLRKMASLEVTNENLSNQMLEAENKSLKSYSENELLVETNFQLQNKVVELQELLDSALSVKEATAEQLVSHKNTIAELIDQYSKGSEILSLKEAHILEVETQLQETIQRLTERDAESKRLTEKFVTLEGQINSYQEQAHEAVGVAQNQKLELEESLVKLKHLEILVEELQTKSGQYEKESGGLAEANLKLAQEIALYESKMNDLQSKLSAALVEKDETVQQVLTLEKAIEDLTLKHTSELQRLQSQISSAIEEKNLLNETYQNVKIELQSAISHLEEELKEHKQNEDALRSEVENLKADTAEKSVLQTRVKELEEKLMKSESQMRNEFESVQAAAAEREAELRSKLEEHAHRVQDKELLNEQVLQLQEQLKLLQTRSVEQSDGVSPVDLKDGLEVKSRDFGPNISTPSKRKSKKKSEATSSQTSALSEIHSPTGQVSLLTTFKFISGVALVSVIVGIILGKRY</sequence>
<dbReference type="KEGG" id="qsa:O6P43_020234"/>
<protein>
    <submittedName>
        <fullName evidence="5">Myosin-11 isoform X1</fullName>
    </submittedName>
</protein>
<feature type="transmembrane region" description="Helical" evidence="3">
    <location>
        <begin position="1292"/>
        <end position="1315"/>
    </location>
</feature>
<evidence type="ECO:0000313" key="5">
    <source>
        <dbReference type="EMBL" id="KAJ7959692.1"/>
    </source>
</evidence>
<feature type="region of interest" description="Disordered" evidence="2">
    <location>
        <begin position="60"/>
        <end position="87"/>
    </location>
</feature>
<keyword evidence="3" id="KW-1133">Transmembrane helix</keyword>
<name>A0AAD7LKM7_QUISA</name>
<feature type="coiled-coil region" evidence="1">
    <location>
        <begin position="973"/>
        <end position="1186"/>
    </location>
</feature>
<reference evidence="5" key="1">
    <citation type="journal article" date="2023" name="Science">
        <title>Elucidation of the pathway for biosynthesis of saponin adjuvants from the soapbark tree.</title>
        <authorList>
            <person name="Reed J."/>
            <person name="Orme A."/>
            <person name="El-Demerdash A."/>
            <person name="Owen C."/>
            <person name="Martin L.B.B."/>
            <person name="Misra R.C."/>
            <person name="Kikuchi S."/>
            <person name="Rejzek M."/>
            <person name="Martin A.C."/>
            <person name="Harkess A."/>
            <person name="Leebens-Mack J."/>
            <person name="Louveau T."/>
            <person name="Stephenson M.J."/>
            <person name="Osbourn A."/>
        </authorList>
    </citation>
    <scope>NUCLEOTIDE SEQUENCE</scope>
    <source>
        <strain evidence="5">S10</strain>
    </source>
</reference>
<feature type="compositionally biased region" description="Basic and acidic residues" evidence="2">
    <location>
        <begin position="1244"/>
        <end position="1255"/>
    </location>
</feature>
<comment type="caution">
    <text evidence="5">The sequence shown here is derived from an EMBL/GenBank/DDBJ whole genome shotgun (WGS) entry which is preliminary data.</text>
</comment>
<dbReference type="InterPro" id="IPR058610">
    <property type="entry name" value="WIT1_2_N"/>
</dbReference>
<dbReference type="SUPFAM" id="SSF57997">
    <property type="entry name" value="Tropomyosin"/>
    <property type="match status" value="2"/>
</dbReference>
<keyword evidence="1" id="KW-0175">Coiled coil</keyword>
<dbReference type="PANTHER" id="PTHR43049:SF1">
    <property type="entry name" value="EARLY ENDOSOME ANTIGEN"/>
    <property type="match status" value="1"/>
</dbReference>
<evidence type="ECO:0000256" key="2">
    <source>
        <dbReference type="SAM" id="MobiDB-lite"/>
    </source>
</evidence>
<feature type="compositionally biased region" description="Basic and acidic residues" evidence="2">
    <location>
        <begin position="75"/>
        <end position="87"/>
    </location>
</feature>
<dbReference type="EMBL" id="JARAOO010000008">
    <property type="protein sequence ID" value="KAJ7959692.1"/>
    <property type="molecule type" value="Genomic_DNA"/>
</dbReference>
<evidence type="ECO:0000313" key="6">
    <source>
        <dbReference type="Proteomes" id="UP001163823"/>
    </source>
</evidence>
<feature type="region of interest" description="Disordered" evidence="2">
    <location>
        <begin position="1"/>
        <end position="47"/>
    </location>
</feature>
<dbReference type="Proteomes" id="UP001163823">
    <property type="component" value="Chromosome 8"/>
</dbReference>
<organism evidence="5 6">
    <name type="scientific">Quillaja saponaria</name>
    <name type="common">Soap bark tree</name>
    <dbReference type="NCBI Taxonomy" id="32244"/>
    <lineage>
        <taxon>Eukaryota</taxon>
        <taxon>Viridiplantae</taxon>
        <taxon>Streptophyta</taxon>
        <taxon>Embryophyta</taxon>
        <taxon>Tracheophyta</taxon>
        <taxon>Spermatophyta</taxon>
        <taxon>Magnoliopsida</taxon>
        <taxon>eudicotyledons</taxon>
        <taxon>Gunneridae</taxon>
        <taxon>Pentapetalae</taxon>
        <taxon>rosids</taxon>
        <taxon>fabids</taxon>
        <taxon>Fabales</taxon>
        <taxon>Quillajaceae</taxon>
        <taxon>Quillaja</taxon>
    </lineage>
</organism>
<dbReference type="PANTHER" id="PTHR43049">
    <property type="entry name" value="EARLY ENDOSOME ANTIGEN"/>
    <property type="match status" value="1"/>
</dbReference>
<evidence type="ECO:0000256" key="3">
    <source>
        <dbReference type="SAM" id="Phobius"/>
    </source>
</evidence>
<accession>A0AAD7LKM7</accession>
<evidence type="ECO:0000259" key="4">
    <source>
        <dbReference type="Pfam" id="PF26581"/>
    </source>
</evidence>
<keyword evidence="6" id="KW-1185">Reference proteome</keyword>
<feature type="coiled-coil region" evidence="1">
    <location>
        <begin position="238"/>
        <end position="296"/>
    </location>
</feature>
<dbReference type="Pfam" id="PF26581">
    <property type="entry name" value="WIT1_2_N"/>
    <property type="match status" value="1"/>
</dbReference>
<proteinExistence type="predicted"/>